<dbReference type="InterPro" id="IPR027417">
    <property type="entry name" value="P-loop_NTPase"/>
</dbReference>
<keyword evidence="1" id="KW-0175">Coiled coil</keyword>
<dbReference type="AlphaFoldDB" id="W4V811"/>
<sequence length="822" mass="95948">MHQNPLLCHSIIIDKQELLQIEDGPLFEGMLELVESYPVTFIVDSEDGIMTPEAKSELSEGIDKLGSLEMYVVYSKNNALALDSELFKAYVMGMDQNIARLKAEYEGMKENAEKLTGLMERCREFVKTYPEGWLKENRAHFDAILEDIKKNDDTLKSIREERNMLQRKIRENQDAIDKANELVKEKEKDIESLKQYIELKDEVSKLDKDLREKNQMLEQIERGKNTLSEKIDSILKNIEDVKTSINTNSRQYEEKRKIFDEISAKLSIKEPQMQITGTLEEILSKARGLEIKVSERDGEQIRKFIEKCRENVEKNLNKIRSKGFKESDFDGISASFTEYEIEEERKIQNLLEQEANTLKDEERVYFGDIEKLKGKEEIQRKEIQKKYNLPPFEFETLEGIDRALFEAQIDALRKKKQKNAKKLDEVEKRKGKLVEYRERLDEYIEEKNISIEASTRQNMDSFVYQGETISLWDILKLPLEEISHITSKIKKHYFEAAGNLETMQSNIRESYNKLYSDADWAENMTIRLTLDKIMKSDMYNYKYVKDMFEDILKSVEKMKDAAEFQLNEFTKDKEEIIERCYSKAEAIYEELKSVDTFSKIKINDTSRKTIVIEMPFLHQEEGKALMARYIEESINEIERMKAEGKYDMARIDSEIAKIMSPVRLLDAVTNLNEYSIKVFKPESTVGASRYIPWEVVINWSGGEKLAGFFAMFISIISYLRYKKTGWQGSSKVIWIDNPFGQANASYLLSYIFELAKATNTQLICLTGHKQTDIYMQFDVVYSLLHRMLSGINMSVIQSSLVKSGTELESATYKVKHEQMRLF</sequence>
<comment type="caution">
    <text evidence="2">The sequence shown here is derived from an EMBL/GenBank/DDBJ whole genome shotgun (WGS) entry which is preliminary data.</text>
</comment>
<dbReference type="Proteomes" id="UP000019109">
    <property type="component" value="Unassembled WGS sequence"/>
</dbReference>
<feature type="coiled-coil region" evidence="1">
    <location>
        <begin position="148"/>
        <end position="237"/>
    </location>
</feature>
<dbReference type="STRING" id="1294263.JCM21531_2839"/>
<feature type="coiled-coil region" evidence="1">
    <location>
        <begin position="409"/>
        <end position="446"/>
    </location>
</feature>
<accession>W4V811</accession>
<feature type="coiled-coil region" evidence="1">
    <location>
        <begin position="91"/>
        <end position="118"/>
    </location>
</feature>
<evidence type="ECO:0000256" key="1">
    <source>
        <dbReference type="SAM" id="Coils"/>
    </source>
</evidence>
<evidence type="ECO:0000313" key="2">
    <source>
        <dbReference type="EMBL" id="GAE89326.1"/>
    </source>
</evidence>
<reference evidence="2" key="1">
    <citation type="journal article" date="2014" name="Genome Announc.">
        <title>Draft Genome Sequence of Clostridium straminisolvens Strain JCM 21531T, Isolated from a Cellulose-Degrading Bacterial Community.</title>
        <authorList>
            <person name="Yuki M."/>
            <person name="Oshima K."/>
            <person name="Suda W."/>
            <person name="Sakamoto M."/>
            <person name="Kitamura K."/>
            <person name="Iida T."/>
            <person name="Hattori M."/>
            <person name="Ohkuma M."/>
        </authorList>
    </citation>
    <scope>NUCLEOTIDE SEQUENCE [LARGE SCALE GENOMIC DNA]</scope>
    <source>
        <strain evidence="2">JCM 21531</strain>
    </source>
</reference>
<proteinExistence type="predicted"/>
<keyword evidence="3" id="KW-1185">Reference proteome</keyword>
<dbReference type="EMBL" id="BAVR01000035">
    <property type="protein sequence ID" value="GAE89326.1"/>
    <property type="molecule type" value="Genomic_DNA"/>
</dbReference>
<gene>
    <name evidence="2" type="ORF">JCM21531_2839</name>
</gene>
<protein>
    <submittedName>
        <fullName evidence="2">Hypothetical Membrane Spanning Protein</fullName>
    </submittedName>
</protein>
<organism evidence="2 3">
    <name type="scientific">Acetivibrio straminisolvens JCM 21531</name>
    <dbReference type="NCBI Taxonomy" id="1294263"/>
    <lineage>
        <taxon>Bacteria</taxon>
        <taxon>Bacillati</taxon>
        <taxon>Bacillota</taxon>
        <taxon>Clostridia</taxon>
        <taxon>Eubacteriales</taxon>
        <taxon>Oscillospiraceae</taxon>
        <taxon>Acetivibrio</taxon>
    </lineage>
</organism>
<evidence type="ECO:0000313" key="3">
    <source>
        <dbReference type="Proteomes" id="UP000019109"/>
    </source>
</evidence>
<dbReference type="Gene3D" id="3.40.50.300">
    <property type="entry name" value="P-loop containing nucleotide triphosphate hydrolases"/>
    <property type="match status" value="1"/>
</dbReference>
<feature type="coiled-coil region" evidence="1">
    <location>
        <begin position="552"/>
        <end position="579"/>
    </location>
</feature>
<name>W4V811_9FIRM</name>